<keyword evidence="2" id="KW-0547">Nucleotide-binding</keyword>
<feature type="non-terminal residue" evidence="5">
    <location>
        <position position="513"/>
    </location>
</feature>
<evidence type="ECO:0000256" key="4">
    <source>
        <dbReference type="ARBA" id="ARBA00023267"/>
    </source>
</evidence>
<evidence type="ECO:0000256" key="1">
    <source>
        <dbReference type="ARBA" id="ARBA00022598"/>
    </source>
</evidence>
<evidence type="ECO:0000256" key="2">
    <source>
        <dbReference type="ARBA" id="ARBA00022741"/>
    </source>
</evidence>
<dbReference type="PROSITE" id="PS50979">
    <property type="entry name" value="BC"/>
    <property type="match status" value="1"/>
</dbReference>
<dbReference type="InterPro" id="IPR050856">
    <property type="entry name" value="Biotin_carboxylase_complex"/>
</dbReference>
<keyword evidence="1" id="KW-0436">Ligase</keyword>
<dbReference type="SUPFAM" id="SSF51246">
    <property type="entry name" value="Rudiment single hybrid motif"/>
    <property type="match status" value="2"/>
</dbReference>
<dbReference type="PANTHER" id="PTHR18866">
    <property type="entry name" value="CARBOXYLASE:PYRUVATE/ACETYL-COA/PROPIONYL-COA CARBOXYLASE"/>
    <property type="match status" value="1"/>
</dbReference>
<accession>A0A7R8ZRR2</accession>
<name>A0A7R8ZRR2_9CRUS</name>
<dbReference type="GO" id="GO:0005524">
    <property type="term" value="F:ATP binding"/>
    <property type="evidence" value="ECO:0007669"/>
    <property type="project" value="UniProtKB-KW"/>
</dbReference>
<gene>
    <name evidence="5" type="ORF">CTOB1V02_LOCUS9723</name>
</gene>
<dbReference type="OrthoDB" id="196847at2759"/>
<dbReference type="SMART" id="SM00878">
    <property type="entry name" value="Biotin_carb_C"/>
    <property type="match status" value="1"/>
</dbReference>
<reference evidence="5" key="1">
    <citation type="submission" date="2020-11" db="EMBL/GenBank/DDBJ databases">
        <authorList>
            <person name="Tran Van P."/>
        </authorList>
    </citation>
    <scope>NUCLEOTIDE SEQUENCE</scope>
</reference>
<dbReference type="AlphaFoldDB" id="A0A7R8ZRR2"/>
<evidence type="ECO:0000256" key="3">
    <source>
        <dbReference type="ARBA" id="ARBA00022840"/>
    </source>
</evidence>
<dbReference type="GO" id="GO:0005739">
    <property type="term" value="C:mitochondrion"/>
    <property type="evidence" value="ECO:0007669"/>
    <property type="project" value="TreeGrafter"/>
</dbReference>
<dbReference type="InterPro" id="IPR011054">
    <property type="entry name" value="Rudment_hybrid_motif"/>
</dbReference>
<dbReference type="GO" id="GO:0004658">
    <property type="term" value="F:propionyl-CoA carboxylase activity"/>
    <property type="evidence" value="ECO:0007669"/>
    <property type="project" value="TreeGrafter"/>
</dbReference>
<dbReference type="InterPro" id="IPR005482">
    <property type="entry name" value="Biotin_COase_C"/>
</dbReference>
<dbReference type="Gene3D" id="3.30.470.20">
    <property type="entry name" value="ATP-grasp fold, B domain"/>
    <property type="match status" value="4"/>
</dbReference>
<dbReference type="InterPro" id="IPR005479">
    <property type="entry name" value="CPAse_ATP-bd"/>
</dbReference>
<keyword evidence="4" id="KW-0092">Biotin</keyword>
<proteinExistence type="predicted"/>
<dbReference type="Gene3D" id="3.30.1490.20">
    <property type="entry name" value="ATP-grasp fold, A domain"/>
    <property type="match status" value="1"/>
</dbReference>
<dbReference type="Pfam" id="PF02786">
    <property type="entry name" value="CPSase_L_D2"/>
    <property type="match status" value="2"/>
</dbReference>
<sequence>MMKASAGGGGKGMRIAWNEQEAREGFHLCKGEVASSFGDDRMLVEKFVADPRHIEIQVLADQHGNCIYLNERECSIQRRNQKVIEEAPSSFLDPATSKAMGEQAVALAKAVGYTSAGGDCLISSREGVHLCKEKVASSFGDDRMPVEEFVADHRHIEIQVLADQHGNCIYLKVRVLLQRRNQKVIEEAPSSFLDPATRKAMGEQAVSLARALQEDVPIRGWAMESRVYAEDPYKKFGTPSVGRLRKYEEPSHLDRSFGQEDVPIRGWAMESRVYAEDPYKKFGTPSVGRLRKYVEPSHLDRRIPWERIDTLKALGRREFFVTSDLDSSPGVRCDSGVTEGSEISIYYDPMICKLVTYGDNRQEAIDRQVQALDQYVIRGWVGNACLDGEYQVGWGTIGCLKLRIRNCDEFSLMSWRTIMTEPRFVAGETTTSYLNEVFPDGFRGCSMTTEDSQQLIALSACIQCMAERRAQQRVSGHKFLKQSPTEFDFVVTWRGESTNVKLRVIGDELGAYT</sequence>
<dbReference type="InterPro" id="IPR011764">
    <property type="entry name" value="Biotin_carboxylation_dom"/>
</dbReference>
<dbReference type="PANTHER" id="PTHR18866:SF33">
    <property type="entry name" value="METHYLCROTONOYL-COA CARBOXYLASE SUBUNIT ALPHA, MITOCHONDRIAL-RELATED"/>
    <property type="match status" value="1"/>
</dbReference>
<keyword evidence="3" id="KW-0067">ATP-binding</keyword>
<dbReference type="SUPFAM" id="SSF56059">
    <property type="entry name" value="Glutathione synthetase ATP-binding domain-like"/>
    <property type="match status" value="2"/>
</dbReference>
<dbReference type="Pfam" id="PF02785">
    <property type="entry name" value="Biotin_carb_C"/>
    <property type="match status" value="1"/>
</dbReference>
<evidence type="ECO:0000313" key="5">
    <source>
        <dbReference type="EMBL" id="CAD7231880.1"/>
    </source>
</evidence>
<organism evidence="5">
    <name type="scientific">Cyprideis torosa</name>
    <dbReference type="NCBI Taxonomy" id="163714"/>
    <lineage>
        <taxon>Eukaryota</taxon>
        <taxon>Metazoa</taxon>
        <taxon>Ecdysozoa</taxon>
        <taxon>Arthropoda</taxon>
        <taxon>Crustacea</taxon>
        <taxon>Oligostraca</taxon>
        <taxon>Ostracoda</taxon>
        <taxon>Podocopa</taxon>
        <taxon>Podocopida</taxon>
        <taxon>Cytherocopina</taxon>
        <taxon>Cytheroidea</taxon>
        <taxon>Cytherideidae</taxon>
        <taxon>Cyprideis</taxon>
    </lineage>
</organism>
<dbReference type="EMBL" id="OB663980">
    <property type="protein sequence ID" value="CAD7231880.1"/>
    <property type="molecule type" value="Genomic_DNA"/>
</dbReference>
<dbReference type="InterPro" id="IPR013815">
    <property type="entry name" value="ATP_grasp_subdomain_1"/>
</dbReference>
<protein>
    <submittedName>
        <fullName evidence="5">Uncharacterized protein</fullName>
    </submittedName>
</protein>